<gene>
    <name evidence="2" type="ORF">I5803_20635</name>
</gene>
<name>A0A931H842_9BURK</name>
<dbReference type="InterPro" id="IPR029068">
    <property type="entry name" value="Glyas_Bleomycin-R_OHBP_Dase"/>
</dbReference>
<proteinExistence type="predicted"/>
<dbReference type="EMBL" id="JADWYS010000001">
    <property type="protein sequence ID" value="MBG9390449.1"/>
    <property type="molecule type" value="Genomic_DNA"/>
</dbReference>
<reference evidence="2" key="1">
    <citation type="submission" date="2020-11" db="EMBL/GenBank/DDBJ databases">
        <title>Bacterial whole genome sequence for Caenimonas sp. DR4.4.</title>
        <authorList>
            <person name="Le V."/>
            <person name="Ko S.-R."/>
            <person name="Ahn C.-Y."/>
            <person name="Oh H.-M."/>
        </authorList>
    </citation>
    <scope>NUCLEOTIDE SEQUENCE</scope>
    <source>
        <strain evidence="2">DR4.4</strain>
    </source>
</reference>
<sequence>MNLKLGYLVFGVRDMAAWRDFCERMLGLPPAVANPDGSAGWRIDDAAQRLIVQEDGGDDLAALGLDCGTAADLEHVAARVRAAGVDVDAAPAALRAARRVERLYVTRDPAGNQVELFCAAERADAPFESTAFPAGFRTGDAGMGHAALAGGDPEAMERFYSEVLGFAVTERLSTRAGPVDIRGVFLHCNRRHHSIALFQLPSTKRLHHFMLQARTHMDVGRALERAGQLRVPLSLDLGQHPAPDGTFSFYGITPSGFDFEIGAGSGEIEPGGWKAMRTGQTSSWGHRPQWRLKWRIASALLRQRLRVRRRV</sequence>
<dbReference type="Pfam" id="PF00903">
    <property type="entry name" value="Glyoxalase"/>
    <property type="match status" value="1"/>
</dbReference>
<accession>A0A931H842</accession>
<keyword evidence="3" id="KW-1185">Reference proteome</keyword>
<comment type="caution">
    <text evidence="2">The sequence shown here is derived from an EMBL/GenBank/DDBJ whole genome shotgun (WGS) entry which is preliminary data.</text>
</comment>
<dbReference type="Pfam" id="PF22632">
    <property type="entry name" value="BphC_D1"/>
    <property type="match status" value="1"/>
</dbReference>
<dbReference type="SUPFAM" id="SSF54593">
    <property type="entry name" value="Glyoxalase/Bleomycin resistance protein/Dihydroxybiphenyl dioxygenase"/>
    <property type="match status" value="1"/>
</dbReference>
<feature type="domain" description="VOC" evidence="1">
    <location>
        <begin position="142"/>
        <end position="264"/>
    </location>
</feature>
<dbReference type="PROSITE" id="PS51819">
    <property type="entry name" value="VOC"/>
    <property type="match status" value="2"/>
</dbReference>
<organism evidence="2 3">
    <name type="scientific">Caenimonas aquaedulcis</name>
    <dbReference type="NCBI Taxonomy" id="2793270"/>
    <lineage>
        <taxon>Bacteria</taxon>
        <taxon>Pseudomonadati</taxon>
        <taxon>Pseudomonadota</taxon>
        <taxon>Betaproteobacteria</taxon>
        <taxon>Burkholderiales</taxon>
        <taxon>Comamonadaceae</taxon>
        <taxon>Caenimonas</taxon>
    </lineage>
</organism>
<evidence type="ECO:0000313" key="3">
    <source>
        <dbReference type="Proteomes" id="UP000651050"/>
    </source>
</evidence>
<dbReference type="InterPro" id="IPR037523">
    <property type="entry name" value="VOC_core"/>
</dbReference>
<evidence type="ECO:0000259" key="1">
    <source>
        <dbReference type="PROSITE" id="PS51819"/>
    </source>
</evidence>
<dbReference type="RefSeq" id="WP_196988188.1">
    <property type="nucleotide sequence ID" value="NZ_JADWYS010000001.1"/>
</dbReference>
<protein>
    <submittedName>
        <fullName evidence="2">VOC family protein</fullName>
    </submittedName>
</protein>
<dbReference type="AlphaFoldDB" id="A0A931H842"/>
<feature type="domain" description="VOC" evidence="1">
    <location>
        <begin position="4"/>
        <end position="119"/>
    </location>
</feature>
<dbReference type="Proteomes" id="UP000651050">
    <property type="component" value="Unassembled WGS sequence"/>
</dbReference>
<evidence type="ECO:0000313" key="2">
    <source>
        <dbReference type="EMBL" id="MBG9390449.1"/>
    </source>
</evidence>
<dbReference type="Gene3D" id="3.10.180.10">
    <property type="entry name" value="2,3-Dihydroxybiphenyl 1,2-Dioxygenase, domain 1"/>
    <property type="match status" value="2"/>
</dbReference>
<dbReference type="InterPro" id="IPR004360">
    <property type="entry name" value="Glyas_Fos-R_dOase_dom"/>
</dbReference>